<proteinExistence type="predicted"/>
<dbReference type="RefSeq" id="WP_380724455.1">
    <property type="nucleotide sequence ID" value="NZ_JBHTLK010000088.1"/>
</dbReference>
<sequence length="98" mass="10318">MTSEGVGVARLRLLLALHLPALYALTLLHTPTELLAAVTAVALVVLLLTSAPAVLAAPAWVRSLSIREKSLRAAFLRLRDPDAAGRPRPRAPGLGLTP</sequence>
<keyword evidence="1" id="KW-0812">Transmembrane</keyword>
<dbReference type="Proteomes" id="UP001597168">
    <property type="component" value="Unassembled WGS sequence"/>
</dbReference>
<gene>
    <name evidence="2" type="ORF">ACFQ3T_18060</name>
</gene>
<evidence type="ECO:0000313" key="2">
    <source>
        <dbReference type="EMBL" id="MFD1149039.1"/>
    </source>
</evidence>
<accession>A0ABW3QWI0</accession>
<keyword evidence="1" id="KW-0472">Membrane</keyword>
<evidence type="ECO:0000313" key="3">
    <source>
        <dbReference type="Proteomes" id="UP001597168"/>
    </source>
</evidence>
<organism evidence="2 3">
    <name type="scientific">Saccharothrix hoggarensis</name>
    <dbReference type="NCBI Taxonomy" id="913853"/>
    <lineage>
        <taxon>Bacteria</taxon>
        <taxon>Bacillati</taxon>
        <taxon>Actinomycetota</taxon>
        <taxon>Actinomycetes</taxon>
        <taxon>Pseudonocardiales</taxon>
        <taxon>Pseudonocardiaceae</taxon>
        <taxon>Saccharothrix</taxon>
    </lineage>
</organism>
<name>A0ABW3QWI0_9PSEU</name>
<keyword evidence="3" id="KW-1185">Reference proteome</keyword>
<evidence type="ECO:0000256" key="1">
    <source>
        <dbReference type="SAM" id="Phobius"/>
    </source>
</evidence>
<reference evidence="3" key="1">
    <citation type="journal article" date="2019" name="Int. J. Syst. Evol. Microbiol.">
        <title>The Global Catalogue of Microorganisms (GCM) 10K type strain sequencing project: providing services to taxonomists for standard genome sequencing and annotation.</title>
        <authorList>
            <consortium name="The Broad Institute Genomics Platform"/>
            <consortium name="The Broad Institute Genome Sequencing Center for Infectious Disease"/>
            <person name="Wu L."/>
            <person name="Ma J."/>
        </authorList>
    </citation>
    <scope>NUCLEOTIDE SEQUENCE [LARGE SCALE GENOMIC DNA]</scope>
    <source>
        <strain evidence="3">CCUG 60214</strain>
    </source>
</reference>
<dbReference type="InterPro" id="IPR045635">
    <property type="entry name" value="DUF6412"/>
</dbReference>
<feature type="transmembrane region" description="Helical" evidence="1">
    <location>
        <begin position="34"/>
        <end position="61"/>
    </location>
</feature>
<comment type="caution">
    <text evidence="2">The sequence shown here is derived from an EMBL/GenBank/DDBJ whole genome shotgun (WGS) entry which is preliminary data.</text>
</comment>
<feature type="transmembrane region" description="Helical" evidence="1">
    <location>
        <begin position="12"/>
        <end position="28"/>
    </location>
</feature>
<dbReference type="Pfam" id="PF19950">
    <property type="entry name" value="DUF6412"/>
    <property type="match status" value="1"/>
</dbReference>
<protein>
    <submittedName>
        <fullName evidence="2">DUF6412 domain-containing protein</fullName>
    </submittedName>
</protein>
<keyword evidence="1" id="KW-1133">Transmembrane helix</keyword>
<dbReference type="EMBL" id="JBHTLK010000088">
    <property type="protein sequence ID" value="MFD1149039.1"/>
    <property type="molecule type" value="Genomic_DNA"/>
</dbReference>